<evidence type="ECO:0000256" key="1">
    <source>
        <dbReference type="SAM" id="MobiDB-lite"/>
    </source>
</evidence>
<feature type="region of interest" description="Disordered" evidence="1">
    <location>
        <begin position="192"/>
        <end position="215"/>
    </location>
</feature>
<proteinExistence type="predicted"/>
<evidence type="ECO:0000313" key="3">
    <source>
        <dbReference type="Proteomes" id="UP001055439"/>
    </source>
</evidence>
<accession>A0A9E7F5C7</accession>
<feature type="compositionally biased region" description="Basic and acidic residues" evidence="1">
    <location>
        <begin position="235"/>
        <end position="255"/>
    </location>
</feature>
<sequence length="314" mass="36762">MRRPQAPQFPLFLSVTCSLDGYAKLLPLPCSLLPTAFLLLLPIRSPRGVLRMAERPCYVLRRWRRLRHYGRGLWLRQPLRPGLRNRHRRPQHRALQQRAQLRRLLRDAVRRRSPVVPPGLHRRHRHQLLPPQLRPPRRQRRLVQPSAAALRPRRARLPPHRSVPRRHRPRLLPQGALREEGRHKVHRQRPLLLQPGAAHQRRRGRRRARGVHQGVQDRVAEHVAQLGPELAEQLLPRRAEPLLPGDDQRREDGHRLQRRAHRVAVRADLRGRAVVETSLLREGRRGRLLLSAEALAWWIAEVASLAPAEAYIHR</sequence>
<organism evidence="2 3">
    <name type="scientific">Musa troglodytarum</name>
    <name type="common">fe'i banana</name>
    <dbReference type="NCBI Taxonomy" id="320322"/>
    <lineage>
        <taxon>Eukaryota</taxon>
        <taxon>Viridiplantae</taxon>
        <taxon>Streptophyta</taxon>
        <taxon>Embryophyta</taxon>
        <taxon>Tracheophyta</taxon>
        <taxon>Spermatophyta</taxon>
        <taxon>Magnoliopsida</taxon>
        <taxon>Liliopsida</taxon>
        <taxon>Zingiberales</taxon>
        <taxon>Musaceae</taxon>
        <taxon>Musa</taxon>
    </lineage>
</organism>
<dbReference type="AlphaFoldDB" id="A0A9E7F5C7"/>
<reference evidence="2" key="1">
    <citation type="submission" date="2022-05" db="EMBL/GenBank/DDBJ databases">
        <title>The Musa troglodytarum L. genome provides insights into the mechanism of non-climacteric behaviour and enrichment of carotenoids.</title>
        <authorList>
            <person name="Wang J."/>
        </authorList>
    </citation>
    <scope>NUCLEOTIDE SEQUENCE</scope>
    <source>
        <tissue evidence="2">Leaf</tissue>
    </source>
</reference>
<dbReference type="Proteomes" id="UP001055439">
    <property type="component" value="Chromosome 2"/>
</dbReference>
<protein>
    <submittedName>
        <fullName evidence="2">Uncharacterized protein</fullName>
    </submittedName>
</protein>
<gene>
    <name evidence="2" type="ORF">MUK42_28522</name>
</gene>
<evidence type="ECO:0000313" key="2">
    <source>
        <dbReference type="EMBL" id="URD90190.1"/>
    </source>
</evidence>
<dbReference type="EMBL" id="CP097504">
    <property type="protein sequence ID" value="URD90190.1"/>
    <property type="molecule type" value="Genomic_DNA"/>
</dbReference>
<feature type="region of interest" description="Disordered" evidence="1">
    <location>
        <begin position="235"/>
        <end position="258"/>
    </location>
</feature>
<feature type="region of interest" description="Disordered" evidence="1">
    <location>
        <begin position="112"/>
        <end position="150"/>
    </location>
</feature>
<keyword evidence="3" id="KW-1185">Reference proteome</keyword>
<feature type="compositionally biased region" description="Basic residues" evidence="1">
    <location>
        <begin position="199"/>
        <end position="210"/>
    </location>
</feature>
<name>A0A9E7F5C7_9LILI</name>